<gene>
    <name evidence="8" type="ORF">EHYA_00488</name>
</gene>
<dbReference type="InterPro" id="IPR009057">
    <property type="entry name" value="Homeodomain-like_sf"/>
</dbReference>
<proteinExistence type="predicted"/>
<keyword evidence="4" id="KW-0804">Transcription</keyword>
<dbReference type="GO" id="GO:0045892">
    <property type="term" value="P:negative regulation of DNA-templated transcription"/>
    <property type="evidence" value="ECO:0007669"/>
    <property type="project" value="InterPro"/>
</dbReference>
<evidence type="ECO:0000256" key="3">
    <source>
        <dbReference type="ARBA" id="ARBA00023125"/>
    </source>
</evidence>
<dbReference type="GO" id="GO:0000976">
    <property type="term" value="F:transcription cis-regulatory region binding"/>
    <property type="evidence" value="ECO:0007669"/>
    <property type="project" value="TreeGrafter"/>
</dbReference>
<dbReference type="Gene3D" id="1.10.357.10">
    <property type="entry name" value="Tetracycline Repressor, domain 2"/>
    <property type="match status" value="1"/>
</dbReference>
<dbReference type="Pfam" id="PF02909">
    <property type="entry name" value="TetR_C_1"/>
    <property type="match status" value="1"/>
</dbReference>
<feature type="DNA-binding region" description="H-T-H motif" evidence="5">
    <location>
        <begin position="47"/>
        <end position="66"/>
    </location>
</feature>
<evidence type="ECO:0000256" key="6">
    <source>
        <dbReference type="SAM" id="MobiDB-lite"/>
    </source>
</evidence>
<keyword evidence="9" id="KW-1185">Reference proteome</keyword>
<feature type="region of interest" description="Disordered" evidence="6">
    <location>
        <begin position="230"/>
        <end position="263"/>
    </location>
</feature>
<feature type="compositionally biased region" description="Low complexity" evidence="6">
    <location>
        <begin position="237"/>
        <end position="256"/>
    </location>
</feature>
<dbReference type="InterPro" id="IPR050109">
    <property type="entry name" value="HTH-type_TetR-like_transc_reg"/>
</dbReference>
<dbReference type="InterPro" id="IPR001647">
    <property type="entry name" value="HTH_TetR"/>
</dbReference>
<evidence type="ECO:0000313" key="8">
    <source>
        <dbReference type="EMBL" id="GCD92846.1"/>
    </source>
</evidence>
<dbReference type="PROSITE" id="PS50977">
    <property type="entry name" value="HTH_TETR_2"/>
    <property type="match status" value="1"/>
</dbReference>
<evidence type="ECO:0000313" key="9">
    <source>
        <dbReference type="Proteomes" id="UP000286931"/>
    </source>
</evidence>
<sequence>MVTVAAGVDNIEKTTAGKREHAALLRRADVVEGAIALLDAEGLDGLTTRKLGASLDVRGPALYRHFPSKEALLDAMADRLLESVVAPVPDGPWDEQLMFLARRLRAALLAHRDGARVVAGTYVAGPNTRLLEDALFRILEAAGFPAEQAGWVTLTCGHYVLGHTIEEQAQARLSATGAWTERKHDLVRGRAESEYARTALTSAFDADPGERFEFGVGLLLDGLRRRLLDSTAPPPAADARTADAPAPARDGAPGACDDGGDGT</sequence>
<dbReference type="Proteomes" id="UP000286931">
    <property type="component" value="Unassembled WGS sequence"/>
</dbReference>
<dbReference type="OrthoDB" id="329481at2"/>
<dbReference type="GO" id="GO:0046677">
    <property type="term" value="P:response to antibiotic"/>
    <property type="evidence" value="ECO:0007669"/>
    <property type="project" value="InterPro"/>
</dbReference>
<dbReference type="InterPro" id="IPR004111">
    <property type="entry name" value="Repressor_TetR_C"/>
</dbReference>
<keyword evidence="3 5" id="KW-0238">DNA-binding</keyword>
<evidence type="ECO:0000256" key="4">
    <source>
        <dbReference type="ARBA" id="ARBA00023163"/>
    </source>
</evidence>
<dbReference type="GO" id="GO:0003700">
    <property type="term" value="F:DNA-binding transcription factor activity"/>
    <property type="evidence" value="ECO:0007669"/>
    <property type="project" value="TreeGrafter"/>
</dbReference>
<comment type="caution">
    <text evidence="8">The sequence shown here is derived from an EMBL/GenBank/DDBJ whole genome shotgun (WGS) entry which is preliminary data.</text>
</comment>
<keyword evidence="1" id="KW-0678">Repressor</keyword>
<dbReference type="EMBL" id="BIFH01000013">
    <property type="protein sequence ID" value="GCD92846.1"/>
    <property type="molecule type" value="Genomic_DNA"/>
</dbReference>
<dbReference type="SUPFAM" id="SSF48498">
    <property type="entry name" value="Tetracyclin repressor-like, C-terminal domain"/>
    <property type="match status" value="1"/>
</dbReference>
<dbReference type="AlphaFoldDB" id="A0A401YE38"/>
<evidence type="ECO:0000256" key="5">
    <source>
        <dbReference type="PROSITE-ProRule" id="PRU00335"/>
    </source>
</evidence>
<evidence type="ECO:0000256" key="1">
    <source>
        <dbReference type="ARBA" id="ARBA00022491"/>
    </source>
</evidence>
<dbReference type="PRINTS" id="PR00400">
    <property type="entry name" value="TETREPRESSOR"/>
</dbReference>
<keyword evidence="2" id="KW-0805">Transcription regulation</keyword>
<evidence type="ECO:0000256" key="2">
    <source>
        <dbReference type="ARBA" id="ARBA00023015"/>
    </source>
</evidence>
<dbReference type="InterPro" id="IPR003012">
    <property type="entry name" value="Tet_transcr_reg_TetR"/>
</dbReference>
<organism evidence="8 9">
    <name type="scientific">Embleya hyalina</name>
    <dbReference type="NCBI Taxonomy" id="516124"/>
    <lineage>
        <taxon>Bacteria</taxon>
        <taxon>Bacillati</taxon>
        <taxon>Actinomycetota</taxon>
        <taxon>Actinomycetes</taxon>
        <taxon>Kitasatosporales</taxon>
        <taxon>Streptomycetaceae</taxon>
        <taxon>Embleya</taxon>
    </lineage>
</organism>
<name>A0A401YE38_9ACTN</name>
<dbReference type="PANTHER" id="PTHR30055:SF151">
    <property type="entry name" value="TRANSCRIPTIONAL REGULATORY PROTEIN"/>
    <property type="match status" value="1"/>
</dbReference>
<dbReference type="Pfam" id="PF00440">
    <property type="entry name" value="TetR_N"/>
    <property type="match status" value="1"/>
</dbReference>
<accession>A0A401YE38</accession>
<dbReference type="InterPro" id="IPR036271">
    <property type="entry name" value="Tet_transcr_reg_TetR-rel_C_sf"/>
</dbReference>
<dbReference type="SUPFAM" id="SSF46689">
    <property type="entry name" value="Homeodomain-like"/>
    <property type="match status" value="1"/>
</dbReference>
<reference evidence="8 9" key="1">
    <citation type="submission" date="2018-12" db="EMBL/GenBank/DDBJ databases">
        <title>Draft genome sequence of Embleya hyalina NBRC 13850T.</title>
        <authorList>
            <person name="Komaki H."/>
            <person name="Hosoyama A."/>
            <person name="Kimura A."/>
            <person name="Ichikawa N."/>
            <person name="Tamura T."/>
        </authorList>
    </citation>
    <scope>NUCLEOTIDE SEQUENCE [LARGE SCALE GENOMIC DNA]</scope>
    <source>
        <strain evidence="8 9">NBRC 13850</strain>
    </source>
</reference>
<dbReference type="PRINTS" id="PR00455">
    <property type="entry name" value="HTHTETR"/>
</dbReference>
<evidence type="ECO:0000259" key="7">
    <source>
        <dbReference type="PROSITE" id="PS50977"/>
    </source>
</evidence>
<feature type="domain" description="HTH tetR-type" evidence="7">
    <location>
        <begin position="24"/>
        <end position="84"/>
    </location>
</feature>
<dbReference type="Gene3D" id="1.10.10.60">
    <property type="entry name" value="Homeodomain-like"/>
    <property type="match status" value="1"/>
</dbReference>
<dbReference type="PANTHER" id="PTHR30055">
    <property type="entry name" value="HTH-TYPE TRANSCRIPTIONAL REGULATOR RUTR"/>
    <property type="match status" value="1"/>
</dbReference>
<protein>
    <submittedName>
        <fullName evidence="8">Putative transcriptional regulator, TetR family protein</fullName>
    </submittedName>
</protein>